<evidence type="ECO:0000259" key="2">
    <source>
        <dbReference type="PROSITE" id="PS50940"/>
    </source>
</evidence>
<sequence length="218" mass="23784">MFRFVVCSYFIILSLPVALSQKSKCAPTCSGVTESGTLVPDPSNCLGYYTCVDVFGDGNFVLSSREVCPDGYFFNTFQNPAHCSLISDAHVDYCTGFCNPCEIQCSVAGTLRPDPNSCTTYYLCLVGGGHQKFECDAGTYFDYIAETCISSTGNCYPYCDECNPYCVEPGNIVDPYDCHSFYSCDPPFITQFTCPNGEVFNADTGSCNAAECVIQCRP</sequence>
<proteinExistence type="predicted"/>
<dbReference type="Gene3D" id="2.170.140.10">
    <property type="entry name" value="Chitin binding domain"/>
    <property type="match status" value="2"/>
</dbReference>
<dbReference type="AlphaFoldDB" id="A0A8B7NF86"/>
<dbReference type="OrthoDB" id="6329730at2759"/>
<dbReference type="PROSITE" id="PS50940">
    <property type="entry name" value="CHIT_BIND_II"/>
    <property type="match status" value="3"/>
</dbReference>
<accession>A0A8B7NF86</accession>
<dbReference type="InterPro" id="IPR036508">
    <property type="entry name" value="Chitin-bd_dom_sf"/>
</dbReference>
<gene>
    <name evidence="4" type="primary">LOC108669456</name>
</gene>
<dbReference type="RefSeq" id="XP_018012275.1">
    <property type="nucleotide sequence ID" value="XM_018156786.2"/>
</dbReference>
<evidence type="ECO:0000313" key="3">
    <source>
        <dbReference type="Proteomes" id="UP000694843"/>
    </source>
</evidence>
<dbReference type="KEGG" id="hazt:108669456"/>
<organism evidence="3 4">
    <name type="scientific">Hyalella azteca</name>
    <name type="common">Amphipod</name>
    <dbReference type="NCBI Taxonomy" id="294128"/>
    <lineage>
        <taxon>Eukaryota</taxon>
        <taxon>Metazoa</taxon>
        <taxon>Ecdysozoa</taxon>
        <taxon>Arthropoda</taxon>
        <taxon>Crustacea</taxon>
        <taxon>Multicrustacea</taxon>
        <taxon>Malacostraca</taxon>
        <taxon>Eumalacostraca</taxon>
        <taxon>Peracarida</taxon>
        <taxon>Amphipoda</taxon>
        <taxon>Senticaudata</taxon>
        <taxon>Talitrida</taxon>
        <taxon>Talitroidea</taxon>
        <taxon>Hyalellidae</taxon>
        <taxon>Hyalella</taxon>
    </lineage>
</organism>
<dbReference type="GO" id="GO:0008061">
    <property type="term" value="F:chitin binding"/>
    <property type="evidence" value="ECO:0007669"/>
    <property type="project" value="InterPro"/>
</dbReference>
<keyword evidence="3" id="KW-1185">Reference proteome</keyword>
<protein>
    <submittedName>
        <fullName evidence="4">Uncharacterized protein LOC108669456</fullName>
    </submittedName>
</protein>
<dbReference type="Pfam" id="PF01607">
    <property type="entry name" value="CBM_14"/>
    <property type="match status" value="2"/>
</dbReference>
<feature type="domain" description="Chitin-binding type-2" evidence="2">
    <location>
        <begin position="26"/>
        <end position="96"/>
    </location>
</feature>
<dbReference type="InterPro" id="IPR002557">
    <property type="entry name" value="Chitin-bd_dom"/>
</dbReference>
<dbReference type="OMA" id="FRCAVEG"/>
<dbReference type="Proteomes" id="UP000694843">
    <property type="component" value="Unplaced"/>
</dbReference>
<reference evidence="4" key="1">
    <citation type="submission" date="2025-08" db="UniProtKB">
        <authorList>
            <consortium name="RefSeq"/>
        </authorList>
    </citation>
    <scope>IDENTIFICATION</scope>
    <source>
        <tissue evidence="4">Whole organism</tissue>
    </source>
</reference>
<feature type="domain" description="Chitin-binding type-2" evidence="2">
    <location>
        <begin position="163"/>
        <end position="218"/>
    </location>
</feature>
<dbReference type="GeneID" id="108669456"/>
<dbReference type="GO" id="GO:0005576">
    <property type="term" value="C:extracellular region"/>
    <property type="evidence" value="ECO:0007669"/>
    <property type="project" value="InterPro"/>
</dbReference>
<dbReference type="SMART" id="SM00494">
    <property type="entry name" value="ChtBD2"/>
    <property type="match status" value="3"/>
</dbReference>
<feature type="signal peptide" evidence="1">
    <location>
        <begin position="1"/>
        <end position="20"/>
    </location>
</feature>
<name>A0A8B7NF86_HYAAZ</name>
<feature type="domain" description="Chitin-binding type-2" evidence="2">
    <location>
        <begin position="102"/>
        <end position="157"/>
    </location>
</feature>
<dbReference type="SUPFAM" id="SSF57625">
    <property type="entry name" value="Invertebrate chitin-binding proteins"/>
    <property type="match status" value="2"/>
</dbReference>
<evidence type="ECO:0000256" key="1">
    <source>
        <dbReference type="SAM" id="SignalP"/>
    </source>
</evidence>
<keyword evidence="1" id="KW-0732">Signal</keyword>
<feature type="chain" id="PRO_5034017929" evidence="1">
    <location>
        <begin position="21"/>
        <end position="218"/>
    </location>
</feature>
<evidence type="ECO:0000313" key="4">
    <source>
        <dbReference type="RefSeq" id="XP_018012275.1"/>
    </source>
</evidence>